<proteinExistence type="predicted"/>
<sequence>MSRARDLRHSGSDIVVEEDLANIFGRCRISLTLTSSFKTIVTKSTSNVPLLERIMLQGGPGPTVIRAFHETPYFAMVVQLSLLVWTFHAPYLATAIADALRKRLEGAPSSSVLQASPDRQGILGVLYACESQTSAFNWNMLLNAVSTTLGYKDDTAPIDFPPFVLQGLFDMFPMVQTLPCDRFIHIQIPVGEDLDSGVSTLVVWAHHVLDLTVLVRPRGNDGQATRNVRFGGSDFAQVFIEEAAATDDASIVMLDSRKEHLLKIRPEPDAEGNLIGSVRRVPARGWGNALLSHELGHLQSSRIQSQAVIEDLQTVTSAFAFSIAKNLVKDDTDRYDDLDTAEKRRQMIYTVNEQNLLQASRFLFDNPRISHGTIKSFVTQYSSKALDERLPQPLALKAASRANVTVDNHDKVMDDEWNIICGTARRLSVFLLALAHVNLEDCEDLMFAGFAFRSMFEHALTQQLEEWDGKGTLRVRDDAWLQAVAIPLLGHRNNVWNLGWDRVCAISHGGWSAWILTFEDSDPAYVSMGSVRIGRGSPCRNGVWKLGIRDSIDNVIDLKTDPERAESCGQVSSLRCAEKVTLDSPYCGEGDDVFVICARLRCHKTVPSQKPVQRVGYKALQKYLWWAQLSNHCTHGSRRDEGIKLAIGCATIAGFGNYLEETDERILIWLTAHSVGARWLALATVYWIRFSGTHEVEDSGLRQILLRRDDCCFQCAIDQAAAQPGKWLIIL</sequence>
<organism evidence="1 2">
    <name type="scientific">Imshaugia aleurites</name>
    <dbReference type="NCBI Taxonomy" id="172621"/>
    <lineage>
        <taxon>Eukaryota</taxon>
        <taxon>Fungi</taxon>
        <taxon>Dikarya</taxon>
        <taxon>Ascomycota</taxon>
        <taxon>Pezizomycotina</taxon>
        <taxon>Lecanoromycetes</taxon>
        <taxon>OSLEUM clade</taxon>
        <taxon>Lecanoromycetidae</taxon>
        <taxon>Lecanorales</taxon>
        <taxon>Lecanorineae</taxon>
        <taxon>Parmeliaceae</taxon>
        <taxon>Imshaugia</taxon>
    </lineage>
</organism>
<comment type="caution">
    <text evidence="1">The sequence shown here is derived from an EMBL/GenBank/DDBJ whole genome shotgun (WGS) entry which is preliminary data.</text>
</comment>
<accession>A0A8H3FDJ2</accession>
<reference evidence="1" key="1">
    <citation type="submission" date="2021-03" db="EMBL/GenBank/DDBJ databases">
        <authorList>
            <person name="Tagirdzhanova G."/>
        </authorList>
    </citation>
    <scope>NUCLEOTIDE SEQUENCE</scope>
</reference>
<name>A0A8H3FDJ2_9LECA</name>
<protein>
    <submittedName>
        <fullName evidence="1">Uncharacterized protein</fullName>
    </submittedName>
</protein>
<gene>
    <name evidence="1" type="ORF">IMSHALPRED_005210</name>
</gene>
<dbReference type="OrthoDB" id="4753470at2759"/>
<dbReference type="Proteomes" id="UP000664534">
    <property type="component" value="Unassembled WGS sequence"/>
</dbReference>
<keyword evidence="2" id="KW-1185">Reference proteome</keyword>
<evidence type="ECO:0000313" key="2">
    <source>
        <dbReference type="Proteomes" id="UP000664534"/>
    </source>
</evidence>
<dbReference type="EMBL" id="CAJPDT010000028">
    <property type="protein sequence ID" value="CAF9921584.1"/>
    <property type="molecule type" value="Genomic_DNA"/>
</dbReference>
<dbReference type="AlphaFoldDB" id="A0A8H3FDJ2"/>
<evidence type="ECO:0000313" key="1">
    <source>
        <dbReference type="EMBL" id="CAF9921584.1"/>
    </source>
</evidence>